<sequence>MKVLYTMWMRRAFLPFSALLLPVHLLFADGIFSFPPIPIAMAVIRFSDADVQVGDSRGELTLVGRVCGSRPALHALKADLLRLWNCSAAISIVPLNWDLIQVVFSTAKDLNRVRKNSPWFKPKYVLHLIPWETPSPSLVDSLLRVPLMVQLWGIPYTCCTERLGTLMGASLGAADPTTIHQSEITGGLYVRVKVWIDDSAPLPYEVPALHDEAGKGEFTAAVKFERLPQFFYLCGVVGHTGVRCLRKEELGGTPMRNGTHTISLDKGPCVDERTLDRKRKFTWIRKADKSETKASLWGPLSSRSGAIVVHNKLQQLSIEAGEINEAAPSLAPAAKSPKGGAVPDPIEPIAKRPRISQQGSFIDAEISSRVEATDPDQSQSIK</sequence>
<organism evidence="3 4">
    <name type="scientific">Linum trigynum</name>
    <dbReference type="NCBI Taxonomy" id="586398"/>
    <lineage>
        <taxon>Eukaryota</taxon>
        <taxon>Viridiplantae</taxon>
        <taxon>Streptophyta</taxon>
        <taxon>Embryophyta</taxon>
        <taxon>Tracheophyta</taxon>
        <taxon>Spermatophyta</taxon>
        <taxon>Magnoliopsida</taxon>
        <taxon>eudicotyledons</taxon>
        <taxon>Gunneridae</taxon>
        <taxon>Pentapetalae</taxon>
        <taxon>rosids</taxon>
        <taxon>fabids</taxon>
        <taxon>Malpighiales</taxon>
        <taxon>Linaceae</taxon>
        <taxon>Linum</taxon>
    </lineage>
</organism>
<dbReference type="Pfam" id="PF14111">
    <property type="entry name" value="DUF4283"/>
    <property type="match status" value="1"/>
</dbReference>
<evidence type="ECO:0000313" key="3">
    <source>
        <dbReference type="EMBL" id="CAL1384098.1"/>
    </source>
</evidence>
<proteinExistence type="predicted"/>
<dbReference type="InterPro" id="IPR040256">
    <property type="entry name" value="At4g02000-like"/>
</dbReference>
<keyword evidence="4" id="KW-1185">Reference proteome</keyword>
<feature type="region of interest" description="Disordered" evidence="1">
    <location>
        <begin position="330"/>
        <end position="382"/>
    </location>
</feature>
<dbReference type="AlphaFoldDB" id="A0AAV2EET3"/>
<protein>
    <recommendedName>
        <fullName evidence="2">DUF4283 domain-containing protein</fullName>
    </recommendedName>
</protein>
<evidence type="ECO:0000313" key="4">
    <source>
        <dbReference type="Proteomes" id="UP001497516"/>
    </source>
</evidence>
<feature type="domain" description="DUF4283" evidence="2">
    <location>
        <begin position="59"/>
        <end position="132"/>
    </location>
</feature>
<gene>
    <name evidence="3" type="ORF">LTRI10_LOCUS25332</name>
</gene>
<reference evidence="3 4" key="1">
    <citation type="submission" date="2024-04" db="EMBL/GenBank/DDBJ databases">
        <authorList>
            <person name="Fracassetti M."/>
        </authorList>
    </citation>
    <scope>NUCLEOTIDE SEQUENCE [LARGE SCALE GENOMIC DNA]</scope>
</reference>
<evidence type="ECO:0000256" key="1">
    <source>
        <dbReference type="SAM" id="MobiDB-lite"/>
    </source>
</evidence>
<name>A0AAV2EET3_9ROSI</name>
<dbReference type="Proteomes" id="UP001497516">
    <property type="component" value="Chromosome 4"/>
</dbReference>
<dbReference type="EMBL" id="OZ034817">
    <property type="protein sequence ID" value="CAL1384098.1"/>
    <property type="molecule type" value="Genomic_DNA"/>
</dbReference>
<dbReference type="PANTHER" id="PTHR31286:SF180">
    <property type="entry name" value="OS10G0362600 PROTEIN"/>
    <property type="match status" value="1"/>
</dbReference>
<dbReference type="PANTHER" id="PTHR31286">
    <property type="entry name" value="GLYCINE-RICH CELL WALL STRUCTURAL PROTEIN 1.8-LIKE"/>
    <property type="match status" value="1"/>
</dbReference>
<dbReference type="InterPro" id="IPR025558">
    <property type="entry name" value="DUF4283"/>
</dbReference>
<evidence type="ECO:0000259" key="2">
    <source>
        <dbReference type="Pfam" id="PF14111"/>
    </source>
</evidence>
<accession>A0AAV2EET3</accession>